<proteinExistence type="predicted"/>
<gene>
    <name evidence="2" type="ORF">VFH_I276280</name>
</gene>
<evidence type="ECO:0000313" key="3">
    <source>
        <dbReference type="Proteomes" id="UP001157006"/>
    </source>
</evidence>
<reference evidence="2 3" key="1">
    <citation type="submission" date="2023-01" db="EMBL/GenBank/DDBJ databases">
        <authorList>
            <person name="Kreplak J."/>
        </authorList>
    </citation>
    <scope>NUCLEOTIDE SEQUENCE [LARGE SCALE GENOMIC DNA]</scope>
</reference>
<name>A0AAV0YMF4_VICFA</name>
<feature type="region of interest" description="Disordered" evidence="1">
    <location>
        <begin position="1"/>
        <end position="26"/>
    </location>
</feature>
<dbReference type="AlphaFoldDB" id="A0AAV0YMF4"/>
<evidence type="ECO:0000313" key="2">
    <source>
        <dbReference type="EMBL" id="CAI8586921.1"/>
    </source>
</evidence>
<organism evidence="2 3">
    <name type="scientific">Vicia faba</name>
    <name type="common">Broad bean</name>
    <name type="synonym">Faba vulgaris</name>
    <dbReference type="NCBI Taxonomy" id="3906"/>
    <lineage>
        <taxon>Eukaryota</taxon>
        <taxon>Viridiplantae</taxon>
        <taxon>Streptophyta</taxon>
        <taxon>Embryophyta</taxon>
        <taxon>Tracheophyta</taxon>
        <taxon>Spermatophyta</taxon>
        <taxon>Magnoliopsida</taxon>
        <taxon>eudicotyledons</taxon>
        <taxon>Gunneridae</taxon>
        <taxon>Pentapetalae</taxon>
        <taxon>rosids</taxon>
        <taxon>fabids</taxon>
        <taxon>Fabales</taxon>
        <taxon>Fabaceae</taxon>
        <taxon>Papilionoideae</taxon>
        <taxon>50 kb inversion clade</taxon>
        <taxon>NPAAA clade</taxon>
        <taxon>Hologalegina</taxon>
        <taxon>IRL clade</taxon>
        <taxon>Fabeae</taxon>
        <taxon>Vicia</taxon>
    </lineage>
</organism>
<dbReference type="EMBL" id="OX451736">
    <property type="protein sequence ID" value="CAI8586921.1"/>
    <property type="molecule type" value="Genomic_DNA"/>
</dbReference>
<protein>
    <submittedName>
        <fullName evidence="2">Uncharacterized protein</fullName>
    </submittedName>
</protein>
<dbReference type="Proteomes" id="UP001157006">
    <property type="component" value="Chromosome 1L"/>
</dbReference>
<feature type="compositionally biased region" description="Basic residues" evidence="1">
    <location>
        <begin position="14"/>
        <end position="26"/>
    </location>
</feature>
<sequence length="127" mass="14977">MTEPHTKNTLDTKSHRKTRTQRRKQPFLHEQYATMQQPTTRYNNNIIFAIPRQQQVQISHTVKGLEAPLKPLMSLQRNAWKAIRLILVKDTKKKCSRNNSKGTELLSTTTTRYHRQNRDLPLKQCNL</sequence>
<keyword evidence="3" id="KW-1185">Reference proteome</keyword>
<evidence type="ECO:0000256" key="1">
    <source>
        <dbReference type="SAM" id="MobiDB-lite"/>
    </source>
</evidence>
<accession>A0AAV0YMF4</accession>
<feature type="compositionally biased region" description="Basic and acidic residues" evidence="1">
    <location>
        <begin position="1"/>
        <end position="13"/>
    </location>
</feature>